<comment type="caution">
    <text evidence="1">The sequence shown here is derived from an EMBL/GenBank/DDBJ whole genome shotgun (WGS) entry which is preliminary data.</text>
</comment>
<name>A0ACC1L2W6_9FUNG</name>
<dbReference type="EMBL" id="JANBUP010002556">
    <property type="protein sequence ID" value="KAJ2799880.1"/>
    <property type="molecule type" value="Genomic_DNA"/>
</dbReference>
<protein>
    <submittedName>
        <fullName evidence="1">Uncharacterized protein</fullName>
    </submittedName>
</protein>
<evidence type="ECO:0000313" key="1">
    <source>
        <dbReference type="EMBL" id="KAJ2799880.1"/>
    </source>
</evidence>
<organism evidence="1 2">
    <name type="scientific">Coemansia furcata</name>
    <dbReference type="NCBI Taxonomy" id="417177"/>
    <lineage>
        <taxon>Eukaryota</taxon>
        <taxon>Fungi</taxon>
        <taxon>Fungi incertae sedis</taxon>
        <taxon>Zoopagomycota</taxon>
        <taxon>Kickxellomycotina</taxon>
        <taxon>Kickxellomycetes</taxon>
        <taxon>Kickxellales</taxon>
        <taxon>Kickxellaceae</taxon>
        <taxon>Coemansia</taxon>
    </lineage>
</organism>
<dbReference type="Proteomes" id="UP001140096">
    <property type="component" value="Unassembled WGS sequence"/>
</dbReference>
<keyword evidence="2" id="KW-1185">Reference proteome</keyword>
<accession>A0ACC1L2W6</accession>
<evidence type="ECO:0000313" key="2">
    <source>
        <dbReference type="Proteomes" id="UP001140096"/>
    </source>
</evidence>
<sequence length="257" mass="27500">MALSPSPPPPATAAAAPDTQQPPPPQLPHSPPDTSSTPASTSLGGDALPLPADAQRWSIDDVHRWAQSQALLAPVASVLRQHAVDGHVLLNYVTNTILGEELGIAAFGTRVHILEAIEMLRWSLGQGKPSPQAKACNRDRSLSPASSAHSDSHSRSHSRSPSPGSEQAASSTSPGPGHGGKRSASRIADAEKKRLKRAEMKKNPALYAEYLQKERERNARRRERLRAERGRSNSGGTAADLGSLRPDYAKPYYTGIR</sequence>
<proteinExistence type="predicted"/>
<reference evidence="1" key="1">
    <citation type="submission" date="2022-07" db="EMBL/GenBank/DDBJ databases">
        <title>Phylogenomic reconstructions and comparative analyses of Kickxellomycotina fungi.</title>
        <authorList>
            <person name="Reynolds N.K."/>
            <person name="Stajich J.E."/>
            <person name="Barry K."/>
            <person name="Grigoriev I.V."/>
            <person name="Crous P."/>
            <person name="Smith M.E."/>
        </authorList>
    </citation>
    <scope>NUCLEOTIDE SEQUENCE</scope>
    <source>
        <strain evidence="1">CBS 102833</strain>
    </source>
</reference>
<gene>
    <name evidence="1" type="ORF">H4S07_005318</name>
</gene>